<dbReference type="GO" id="GO:0005829">
    <property type="term" value="C:cytosol"/>
    <property type="evidence" value="ECO:0007669"/>
    <property type="project" value="UniProtKB-SubCell"/>
</dbReference>
<evidence type="ECO:0000256" key="10">
    <source>
        <dbReference type="ARBA" id="ARBA00034629"/>
    </source>
</evidence>
<protein>
    <recommendedName>
        <fullName evidence="12 13">Inositol hexakisphosphate and diphosphoinositol-pentakisphosphate kinase</fullName>
        <ecNumber evidence="3 13">2.7.4.24</ecNumber>
    </recommendedName>
</protein>
<evidence type="ECO:0000259" key="14">
    <source>
        <dbReference type="Pfam" id="PF18086"/>
    </source>
</evidence>
<dbReference type="GO" id="GO:0033857">
    <property type="term" value="F:5-diphosphoinositol pentakisphosphate 1-kinase activity"/>
    <property type="evidence" value="ECO:0007669"/>
    <property type="project" value="TreeGrafter"/>
</dbReference>
<dbReference type="GO" id="GO:0032958">
    <property type="term" value="P:inositol phosphate biosynthetic process"/>
    <property type="evidence" value="ECO:0007669"/>
    <property type="project" value="TreeGrafter"/>
</dbReference>
<evidence type="ECO:0000313" key="15">
    <source>
        <dbReference type="EMBL" id="VDN50861.1"/>
    </source>
</evidence>
<organism evidence="16 18">
    <name type="scientific">Dracunculus medinensis</name>
    <name type="common">Guinea worm</name>
    <dbReference type="NCBI Taxonomy" id="318479"/>
    <lineage>
        <taxon>Eukaryota</taxon>
        <taxon>Metazoa</taxon>
        <taxon>Ecdysozoa</taxon>
        <taxon>Nematoda</taxon>
        <taxon>Chromadorea</taxon>
        <taxon>Rhabditida</taxon>
        <taxon>Spirurina</taxon>
        <taxon>Dracunculoidea</taxon>
        <taxon>Dracunculidae</taxon>
        <taxon>Dracunculus</taxon>
    </lineage>
</organism>
<dbReference type="STRING" id="318479.A0A0N4UEM9"/>
<dbReference type="Proteomes" id="UP000274756">
    <property type="component" value="Unassembled WGS sequence"/>
</dbReference>
<evidence type="ECO:0000256" key="13">
    <source>
        <dbReference type="RuleBase" id="RU365032"/>
    </source>
</evidence>
<dbReference type="PANTHER" id="PTHR12750:SF9">
    <property type="entry name" value="INOSITOL HEXAKISPHOSPHATE AND DIPHOSPHOINOSITOL-PENTAKISPHOSPHATE KINASE"/>
    <property type="match status" value="1"/>
</dbReference>
<comment type="catalytic activity">
    <reaction evidence="10">
        <text>1D-myo-inositol hexakisphosphate + ATP = 1-diphospho-1D-myo-inositol 2,3,4,5,6-pentakisphosphate + ADP</text>
        <dbReference type="Rhea" id="RHEA:37459"/>
        <dbReference type="ChEBI" id="CHEBI:30616"/>
        <dbReference type="ChEBI" id="CHEBI:58130"/>
        <dbReference type="ChEBI" id="CHEBI:74946"/>
        <dbReference type="ChEBI" id="CHEBI:456216"/>
        <dbReference type="EC" id="2.7.4.24"/>
    </reaction>
    <physiologicalReaction direction="left-to-right" evidence="10">
        <dbReference type="Rhea" id="RHEA:37460"/>
    </physiologicalReaction>
</comment>
<keyword evidence="6 13" id="KW-0547">Nucleotide-binding</keyword>
<comment type="similarity">
    <text evidence="2 13">Belongs to the histidine acid phosphatase family. VIP1 subfamily.</text>
</comment>
<dbReference type="FunFam" id="3.30.470.20:FF:000003">
    <property type="entry name" value="Inositol hexakisphosphate and diphosphoinositol-pentakisphosphate kinase"/>
    <property type="match status" value="1"/>
</dbReference>
<name>A0A0N4UEM9_DRAME</name>
<evidence type="ECO:0000256" key="3">
    <source>
        <dbReference type="ARBA" id="ARBA00012893"/>
    </source>
</evidence>
<dbReference type="PROSITE" id="PS00616">
    <property type="entry name" value="HIS_ACID_PHOSPHAT_1"/>
    <property type="match status" value="1"/>
</dbReference>
<accession>A0A0N4UEM9</accession>
<evidence type="ECO:0000256" key="5">
    <source>
        <dbReference type="ARBA" id="ARBA00022679"/>
    </source>
</evidence>
<comment type="catalytic activity">
    <reaction evidence="9">
        <text>5-diphospho-1D-myo-inositol 1,2,3,4,6-pentakisphosphate + ATP + H(+) = 1,5-bis(diphospho)-1D-myo-inositol 2,3,4,6-tetrakisphosphate + ADP</text>
        <dbReference type="Rhea" id="RHEA:10276"/>
        <dbReference type="ChEBI" id="CHEBI:15378"/>
        <dbReference type="ChEBI" id="CHEBI:30616"/>
        <dbReference type="ChEBI" id="CHEBI:58628"/>
        <dbReference type="ChEBI" id="CHEBI:77983"/>
        <dbReference type="ChEBI" id="CHEBI:456216"/>
        <dbReference type="EC" id="2.7.4.24"/>
    </reaction>
    <physiologicalReaction direction="left-to-right" evidence="9">
        <dbReference type="Rhea" id="RHEA:10277"/>
    </physiologicalReaction>
</comment>
<keyword evidence="4 13" id="KW-0963">Cytoplasm</keyword>
<evidence type="ECO:0000256" key="1">
    <source>
        <dbReference type="ARBA" id="ARBA00004514"/>
    </source>
</evidence>
<keyword evidence="8 13" id="KW-0067">ATP-binding</keyword>
<dbReference type="InterPro" id="IPR033379">
    <property type="entry name" value="Acid_Pase_AS"/>
</dbReference>
<dbReference type="Pfam" id="PF18086">
    <property type="entry name" value="PPIP5K2_N"/>
    <property type="match status" value="1"/>
</dbReference>
<evidence type="ECO:0000256" key="4">
    <source>
        <dbReference type="ARBA" id="ARBA00022490"/>
    </source>
</evidence>
<dbReference type="InterPro" id="IPR000560">
    <property type="entry name" value="His_Pase_clade-2"/>
</dbReference>
<dbReference type="GO" id="GO:0006020">
    <property type="term" value="P:inositol metabolic process"/>
    <property type="evidence" value="ECO:0007669"/>
    <property type="project" value="TreeGrafter"/>
</dbReference>
<evidence type="ECO:0000256" key="11">
    <source>
        <dbReference type="ARBA" id="ARBA00055071"/>
    </source>
</evidence>
<dbReference type="Gene3D" id="3.40.50.1240">
    <property type="entry name" value="Phosphoglycerate mutase-like"/>
    <property type="match status" value="1"/>
</dbReference>
<keyword evidence="5 13" id="KW-0808">Transferase</keyword>
<feature type="domain" description="VIP1 N-terminal" evidence="14">
    <location>
        <begin position="8"/>
        <end position="99"/>
    </location>
</feature>
<evidence type="ECO:0000256" key="12">
    <source>
        <dbReference type="ARBA" id="ARBA00071668"/>
    </source>
</evidence>
<evidence type="ECO:0000313" key="16">
    <source>
        <dbReference type="Proteomes" id="UP000038040"/>
    </source>
</evidence>
<dbReference type="InterPro" id="IPR040557">
    <property type="entry name" value="VIP1_N"/>
</dbReference>
<comment type="function">
    <text evidence="11">Bifunctional inositol kinase that acts in concert with the IP6K kinases to synthesize the diphosphate group-containing inositol pyrophosphates diphosphoinositol pentakisphosphate, PP-InsP5, and bis-diphosphoinositol tetrakisphosphate, (PP)2-InsP4. PP-InsP5 and (PP)2-InsP4, also respectively called InsP7 and InsP8, may regulate a variety of cellular processes, including apoptosis, vesicle trafficking, cytoskeletal dynamics, and exocytosis. Phosphorylates inositol hexakisphosphate (InsP6) at position 1 to produce PP-InsP5 which is in turn phosphorylated by IP6Ks to produce (PP)2-InsP4. Alternatively, phosphorylates PP-InsP5 at position 1, produced by IP6Ks from InsP6, to produce (PP)2-InsP4.</text>
</comment>
<evidence type="ECO:0000256" key="7">
    <source>
        <dbReference type="ARBA" id="ARBA00022777"/>
    </source>
</evidence>
<dbReference type="CDD" id="cd07061">
    <property type="entry name" value="HP_HAP_like"/>
    <property type="match status" value="1"/>
</dbReference>
<dbReference type="InterPro" id="IPR037446">
    <property type="entry name" value="His_Pase_VIP1"/>
</dbReference>
<reference evidence="15 17" key="2">
    <citation type="submission" date="2018-11" db="EMBL/GenBank/DDBJ databases">
        <authorList>
            <consortium name="Pathogen Informatics"/>
        </authorList>
    </citation>
    <scope>NUCLEOTIDE SEQUENCE [LARGE SCALE GENOMIC DNA]</scope>
</reference>
<dbReference type="WBParaSite" id="DME_0000584001-mRNA-1">
    <property type="protein sequence ID" value="DME_0000584001-mRNA-1"/>
    <property type="gene ID" value="DME_0000584001"/>
</dbReference>
<dbReference type="OrthoDB" id="18042at2759"/>
<proteinExistence type="inferred from homology"/>
<dbReference type="PANTHER" id="PTHR12750">
    <property type="entry name" value="DIPHOSPHOINOSITOL PENTAKISPHOSPHATE KINASE"/>
    <property type="match status" value="1"/>
</dbReference>
<dbReference type="Gene3D" id="3.30.470.20">
    <property type="entry name" value="ATP-grasp fold, B domain"/>
    <property type="match status" value="1"/>
</dbReference>
<evidence type="ECO:0000256" key="9">
    <source>
        <dbReference type="ARBA" id="ARBA00033696"/>
    </source>
</evidence>
<dbReference type="GO" id="GO:0000828">
    <property type="term" value="F:inositol hexakisphosphate kinase activity"/>
    <property type="evidence" value="ECO:0007669"/>
    <property type="project" value="TreeGrafter"/>
</dbReference>
<keyword evidence="17" id="KW-1185">Reference proteome</keyword>
<keyword evidence="7 13" id="KW-0418">Kinase</keyword>
<dbReference type="SUPFAM" id="SSF56059">
    <property type="entry name" value="Glutathione synthetase ATP-binding domain-like"/>
    <property type="match status" value="1"/>
</dbReference>
<dbReference type="AlphaFoldDB" id="A0A0N4UEM9"/>
<sequence length="1266" mass="144659">MSSSKKKVIIGICAMERKATSKPMLQIMAKMVEYYGDWLEFIVFPEHLIKKVAVEEWPFCDCLISFHSTDFPLDKAIEYVRLRRPYVINDLHRQYDLLDRKKVFRALARAGIEHPRHGVLLRGSDCEGVLIEHTDHIEVNGMIFNKPFVEKPLSAEDHNVYIYYPSAVGGGSQRLFRKINNRSSWYSPVSTVRSEGSYIYEDFIPADGTDVKVYAVGPYYAHAEARKAPGLDGKVERDSHGKEVRYPVILSSTEKMIARKVVVAFGQTVCGFDLLRANGKSYVCDVNGFSFVKTSLKYYEDTAKILGNTILRRLASSMSIPWQIPYQDDDPPLVPTPSGKLMELRCVLAVIRHGDRTPKQKMKLIVTDKRFIDLFEKYDGFKLREIKMKRPTQLKEVLELARHLLHEQQTRRYNLIKKLECCNHAERETCGVDRDLEKCEEAVKKWDQVRTVLEMYGHFSGINRKVQMKYIKPKEIKGSDNDEQQPKSLLLILKWGGELTTAGSLQAEALGKLFRTLYPGIKRTDGKSCPEDTQGLGFLRLHSTYRHDLKIYASDEGRVQTTAAAFAKGLLALEGELTPILMQMVKSANTDGLLDDDCNARDFQNELKSYLHSVLQVDREWIAEDFENLNPSGLRSIANAMEFIKNPKKMCEEIAGYVQRMVDIISWHKTERPNRSLYLNETWDLAERRWSKELHEFRRVNKNSEVEFDISKIPDIYDNIKYDMEHNPDLCVNNGREFERMYLCVKNMADIVVPQEYGINEDSKISIAQNICTPLLKKIRSDLHHCIESSGEDESQTRLDPRASQGIATPLRHVRTRLYFTSESHIHALMNLIRYGGLCSVNDKKWQRATHFLSGVTEFNYMTQVVLMVYEDTRADSDKQGMDRFHIELLFSPGLYPCFLTEKEKIYETRFPSSNGKSGSITGKKKSQIVSTSSLSSLGAINGEKVIIRISQSDFTMPCVVAKTDSSSSSSPLSCSLNDLTVGKDSVQALALTKKCHELNYEYDLNDDSVNLVALEEIASSQYTSEELALHSPSSITTRNRRRLITNGDLSESRSVSGSCSSFTDLETSKRKEKDSSHHLLMKSASDISCEKSNNFDKNCDLVPDEQREAEETIVDLISCKHRSSTSDSPRRSRFPYCFKHHTVNLLTEVDNRLISTDVLFGKFWDCVPRRMSNSPAVLSTAVIARSSSAPRLQTYKAEDEISVGEIRRFWPPLRSLESLHDNIRFQQLDSFLKRLINVRTPDGSLPETSQENPRHDKLLLLNYFR</sequence>
<dbReference type="SUPFAM" id="SSF53254">
    <property type="entry name" value="Phosphoglycerate mutase-like"/>
    <property type="match status" value="1"/>
</dbReference>
<evidence type="ECO:0000313" key="17">
    <source>
        <dbReference type="Proteomes" id="UP000274756"/>
    </source>
</evidence>
<evidence type="ECO:0000256" key="6">
    <source>
        <dbReference type="ARBA" id="ARBA00022741"/>
    </source>
</evidence>
<evidence type="ECO:0000256" key="2">
    <source>
        <dbReference type="ARBA" id="ARBA00005609"/>
    </source>
</evidence>
<dbReference type="EMBL" id="UYYG01000008">
    <property type="protein sequence ID" value="VDN50861.1"/>
    <property type="molecule type" value="Genomic_DNA"/>
</dbReference>
<dbReference type="Gene3D" id="3.40.50.11950">
    <property type="match status" value="1"/>
</dbReference>
<evidence type="ECO:0000313" key="18">
    <source>
        <dbReference type="WBParaSite" id="DME_0000584001-mRNA-1"/>
    </source>
</evidence>
<dbReference type="GO" id="GO:0016791">
    <property type="term" value="F:phosphatase activity"/>
    <property type="evidence" value="ECO:0007669"/>
    <property type="project" value="UniProtKB-ARBA"/>
</dbReference>
<dbReference type="Pfam" id="PF00328">
    <property type="entry name" value="His_Phos_2"/>
    <property type="match status" value="1"/>
</dbReference>
<dbReference type="Proteomes" id="UP000038040">
    <property type="component" value="Unplaced"/>
</dbReference>
<evidence type="ECO:0000256" key="8">
    <source>
        <dbReference type="ARBA" id="ARBA00022840"/>
    </source>
</evidence>
<dbReference type="InterPro" id="IPR029033">
    <property type="entry name" value="His_PPase_superfam"/>
</dbReference>
<comment type="subcellular location">
    <subcellularLocation>
        <location evidence="1 13">Cytoplasm</location>
        <location evidence="1 13">Cytosol</location>
    </subcellularLocation>
</comment>
<reference evidence="18" key="1">
    <citation type="submission" date="2016-04" db="UniProtKB">
        <authorList>
            <consortium name="WormBaseParasite"/>
        </authorList>
    </citation>
    <scope>IDENTIFICATION</scope>
</reference>
<dbReference type="EC" id="2.7.4.24" evidence="3 13"/>
<gene>
    <name evidence="15" type="ORF">DME_LOCUS834</name>
</gene>
<dbReference type="GO" id="GO:0005524">
    <property type="term" value="F:ATP binding"/>
    <property type="evidence" value="ECO:0007669"/>
    <property type="project" value="UniProtKB-KW"/>
</dbReference>